<reference evidence="3 4" key="1">
    <citation type="journal article" date="2019" name="Nat. Microbiol.">
        <title>Mediterranean grassland soil C-N compound turnover is dependent on rainfall and depth, and is mediated by genomically divergent microorganisms.</title>
        <authorList>
            <person name="Diamond S."/>
            <person name="Andeer P.F."/>
            <person name="Li Z."/>
            <person name="Crits-Christoph A."/>
            <person name="Burstein D."/>
            <person name="Anantharaman K."/>
            <person name="Lane K.R."/>
            <person name="Thomas B.C."/>
            <person name="Pan C."/>
            <person name="Northen T.R."/>
            <person name="Banfield J.F."/>
        </authorList>
    </citation>
    <scope>NUCLEOTIDE SEQUENCE [LARGE SCALE GENOMIC DNA]</scope>
    <source>
        <strain evidence="1">WS_1</strain>
        <strain evidence="2">WS_5</strain>
    </source>
</reference>
<dbReference type="Proteomes" id="UP000316292">
    <property type="component" value="Unassembled WGS sequence"/>
</dbReference>
<dbReference type="EMBL" id="VBOV01000176">
    <property type="protein sequence ID" value="TMQ57157.1"/>
    <property type="molecule type" value="Genomic_DNA"/>
</dbReference>
<evidence type="ECO:0000313" key="3">
    <source>
        <dbReference type="Proteomes" id="UP000316292"/>
    </source>
</evidence>
<dbReference type="EMBL" id="VBOR01000080">
    <property type="protein sequence ID" value="TMQ48308.1"/>
    <property type="molecule type" value="Genomic_DNA"/>
</dbReference>
<gene>
    <name evidence="1" type="ORF">E6K71_07565</name>
    <name evidence="2" type="ORF">E6K75_07350</name>
</gene>
<dbReference type="AlphaFoldDB" id="A0A538SAA7"/>
<proteinExistence type="predicted"/>
<protein>
    <submittedName>
        <fullName evidence="1">DUF2203 family protein</fullName>
    </submittedName>
</protein>
<comment type="caution">
    <text evidence="1">The sequence shown here is derived from an EMBL/GenBank/DDBJ whole genome shotgun (WGS) entry which is preliminary data.</text>
</comment>
<dbReference type="Proteomes" id="UP000320913">
    <property type="component" value="Unassembled WGS sequence"/>
</dbReference>
<dbReference type="Pfam" id="PF09969">
    <property type="entry name" value="DUF2203"/>
    <property type="match status" value="1"/>
</dbReference>
<accession>A0A538SAA7</accession>
<sequence length="141" mass="16035">MERIRNKIFSVEEANHMIPYLTQAMGSLTTMAREIGALQREMKVLGAIESSGATSRNQDVRSLRENEARCARLLEEFRAALQEVASNGCVLRDLDLGLVDFYTMARDRVVCLCWRIGEPRVMHWHPTDEGFSGRRPLAELP</sequence>
<name>A0A538SAA7_UNCEI</name>
<dbReference type="PIRSF" id="PIRSF016498">
    <property type="entry name" value="UCP016498"/>
    <property type="match status" value="1"/>
</dbReference>
<evidence type="ECO:0000313" key="4">
    <source>
        <dbReference type="Proteomes" id="UP000320913"/>
    </source>
</evidence>
<evidence type="ECO:0000313" key="1">
    <source>
        <dbReference type="EMBL" id="TMQ48308.1"/>
    </source>
</evidence>
<evidence type="ECO:0000313" key="2">
    <source>
        <dbReference type="EMBL" id="TMQ57157.1"/>
    </source>
</evidence>
<dbReference type="InterPro" id="IPR018699">
    <property type="entry name" value="DUF2203"/>
</dbReference>
<organism evidence="1 3">
    <name type="scientific">Eiseniibacteriota bacterium</name>
    <dbReference type="NCBI Taxonomy" id="2212470"/>
    <lineage>
        <taxon>Bacteria</taxon>
        <taxon>Candidatus Eiseniibacteriota</taxon>
    </lineage>
</organism>